<sequence length="57" mass="6563">MAVKPDNDVLYPWLNGVIGARVRCCIFAILVNEACILRTHNLCADYEYSNDFNDYYS</sequence>
<dbReference type="Proteomes" id="UP000198651">
    <property type="component" value="Chromosome I"/>
</dbReference>
<accession>A0A0S4M3Q1</accession>
<evidence type="ECO:0000313" key="2">
    <source>
        <dbReference type="Proteomes" id="UP000198651"/>
    </source>
</evidence>
<protein>
    <submittedName>
        <fullName evidence="1">Uncharacterized protein</fullName>
    </submittedName>
</protein>
<evidence type="ECO:0000313" key="1">
    <source>
        <dbReference type="EMBL" id="CUT18409.1"/>
    </source>
</evidence>
<name>A0A0S4M3Q1_9BURK</name>
<gene>
    <name evidence="1" type="ORF">Ark11_1618</name>
</gene>
<proteinExistence type="predicted"/>
<organism evidence="1 2">
    <name type="scientific">Candidatus Ichthyocystis hellenicum</name>
    <dbReference type="NCBI Taxonomy" id="1561003"/>
    <lineage>
        <taxon>Bacteria</taxon>
        <taxon>Pseudomonadati</taxon>
        <taxon>Pseudomonadota</taxon>
        <taxon>Betaproteobacteria</taxon>
        <taxon>Burkholderiales</taxon>
        <taxon>Candidatus Ichthyocystis</taxon>
    </lineage>
</organism>
<keyword evidence="2" id="KW-1185">Reference proteome</keyword>
<reference evidence="2" key="1">
    <citation type="submission" date="2015-11" db="EMBL/GenBank/DDBJ databases">
        <authorList>
            <person name="Seth-Smith H.M.B."/>
        </authorList>
    </citation>
    <scope>NUCLEOTIDE SEQUENCE [LARGE SCALE GENOMIC DNA]</scope>
    <source>
        <strain evidence="2">2013Ark11</strain>
    </source>
</reference>
<dbReference type="AlphaFoldDB" id="A0A0S4M3Q1"/>
<dbReference type="EMBL" id="LN906597">
    <property type="protein sequence ID" value="CUT18409.1"/>
    <property type="molecule type" value="Genomic_DNA"/>
</dbReference>